<keyword evidence="3" id="KW-1185">Reference proteome</keyword>
<name>A0A9Y2P3B8_9RHOB</name>
<dbReference type="RefSeq" id="WP_270920471.1">
    <property type="nucleotide sequence ID" value="NZ_CP127247.1"/>
</dbReference>
<protein>
    <submittedName>
        <fullName evidence="2">Uncharacterized protein</fullName>
    </submittedName>
</protein>
<sequence>MPAQIEANLCTPATGAQQRREMAGDATTTTEPFGLRAAWLHFANQIEIRRLAKLHVRIERKKAALAELVDERHTIMRRCIRRMRRAGGKH</sequence>
<accession>A0A9Y2P3B8</accession>
<evidence type="ECO:0000256" key="1">
    <source>
        <dbReference type="SAM" id="MobiDB-lite"/>
    </source>
</evidence>
<gene>
    <name evidence="2" type="ORF">QPJ95_11700</name>
</gene>
<dbReference type="AlphaFoldDB" id="A0A9Y2P3B8"/>
<dbReference type="EMBL" id="CP127247">
    <property type="protein sequence ID" value="WIY27511.1"/>
    <property type="molecule type" value="Genomic_DNA"/>
</dbReference>
<proteinExistence type="predicted"/>
<evidence type="ECO:0000313" key="2">
    <source>
        <dbReference type="EMBL" id="WIY27511.1"/>
    </source>
</evidence>
<dbReference type="KEGG" id="ppso:QPJ95_11700"/>
<evidence type="ECO:0000313" key="3">
    <source>
        <dbReference type="Proteomes" id="UP001238334"/>
    </source>
</evidence>
<reference evidence="2 3" key="1">
    <citation type="submission" date="2023-06" db="EMBL/GenBank/DDBJ databases">
        <title>Parasedimentitalea psychrophila sp. nov., a psychrophilic bacterium isolated from deep-sea sediment.</title>
        <authorList>
            <person name="Li A."/>
        </authorList>
    </citation>
    <scope>NUCLEOTIDE SEQUENCE [LARGE SCALE GENOMIC DNA]</scope>
    <source>
        <strain evidence="2 3">QS115</strain>
    </source>
</reference>
<feature type="region of interest" description="Disordered" evidence="1">
    <location>
        <begin position="1"/>
        <end position="27"/>
    </location>
</feature>
<dbReference type="Proteomes" id="UP001238334">
    <property type="component" value="Chromosome"/>
</dbReference>
<organism evidence="2 3">
    <name type="scientific">Parasedimentitalea psychrophila</name>
    <dbReference type="NCBI Taxonomy" id="2997337"/>
    <lineage>
        <taxon>Bacteria</taxon>
        <taxon>Pseudomonadati</taxon>
        <taxon>Pseudomonadota</taxon>
        <taxon>Alphaproteobacteria</taxon>
        <taxon>Rhodobacterales</taxon>
        <taxon>Paracoccaceae</taxon>
        <taxon>Parasedimentitalea</taxon>
    </lineage>
</organism>